<dbReference type="EMBL" id="MN689511">
    <property type="protein sequence ID" value="QGT52669.1"/>
    <property type="molecule type" value="Genomic_DNA"/>
</dbReference>
<protein>
    <submittedName>
        <fullName evidence="1">Uncharacterized protein</fullName>
    </submittedName>
</protein>
<evidence type="ECO:0000313" key="2">
    <source>
        <dbReference type="Proteomes" id="UP000426331"/>
    </source>
</evidence>
<organism evidence="1 2">
    <name type="scientific">Lactococcus phage CHPC1183</name>
    <dbReference type="NCBI Taxonomy" id="2675243"/>
    <lineage>
        <taxon>Viruses</taxon>
        <taxon>Duplodnaviria</taxon>
        <taxon>Heunggongvirae</taxon>
        <taxon>Uroviricota</taxon>
        <taxon>Caudoviricetes</taxon>
        <taxon>Ceduovirus</taxon>
        <taxon>Ceduovirus CHPC1183</taxon>
    </lineage>
</organism>
<dbReference type="Proteomes" id="UP000426331">
    <property type="component" value="Segment"/>
</dbReference>
<sequence length="40" mass="4443">MLKGITTHANAVLTSYLTLPMLGERLKLAFSDITQGYRFA</sequence>
<keyword evidence="2" id="KW-1185">Reference proteome</keyword>
<accession>A0A650ERQ7</accession>
<name>A0A650ERQ7_9CAUD</name>
<reference evidence="1 2" key="1">
    <citation type="submission" date="2019-11" db="EMBL/GenBank/DDBJ databases">
        <title>Genome Sequences of 31 Lactococcus lactis Bacteriophages Isolated from Foods.</title>
        <authorList>
            <person name="Marcelli B."/>
            <person name="de Jong A."/>
            <person name="Kuipers O.P."/>
        </authorList>
    </citation>
    <scope>NUCLEOTIDE SEQUENCE [LARGE SCALE GENOMIC DNA]</scope>
</reference>
<gene>
    <name evidence="1" type="ORF">CHPC1183_000323</name>
</gene>
<proteinExistence type="predicted"/>
<evidence type="ECO:0000313" key="1">
    <source>
        <dbReference type="EMBL" id="QGT52669.1"/>
    </source>
</evidence>